<comment type="caution">
    <text evidence="1">The sequence shown here is derived from an EMBL/GenBank/DDBJ whole genome shotgun (WGS) entry which is preliminary data.</text>
</comment>
<sequence length="236" mass="25558">MVQHLGGRPCRGILGPVVLEVPHILLFLCIHGDYRLTVFHEASRLGIDVCELGVPVHMRLAHLQGLLVELQAVAHLGKKLSDLDMADAVASVLKLLLEIPKALRRPAQRVLGIADGGIGYQRLKGFGDAGVRLLYSFPSCTLGPYALIVARRRGLRLGIGYSFCRFLHAKGDGGTRRSGKLAQGLYAAVAQSQCLDAQELASLVLGQHGHGLGYPVLGRFIYHADSIPQQVQNSYK</sequence>
<gene>
    <name evidence="1" type="ORF">SDC9_133972</name>
</gene>
<protein>
    <submittedName>
        <fullName evidence="1">Uncharacterized protein</fullName>
    </submittedName>
</protein>
<organism evidence="1">
    <name type="scientific">bioreactor metagenome</name>
    <dbReference type="NCBI Taxonomy" id="1076179"/>
    <lineage>
        <taxon>unclassified sequences</taxon>
        <taxon>metagenomes</taxon>
        <taxon>ecological metagenomes</taxon>
    </lineage>
</organism>
<dbReference type="EMBL" id="VSSQ01034816">
    <property type="protein sequence ID" value="MPM86879.1"/>
    <property type="molecule type" value="Genomic_DNA"/>
</dbReference>
<dbReference type="AlphaFoldDB" id="A0A645DCD1"/>
<name>A0A645DCD1_9ZZZZ</name>
<accession>A0A645DCD1</accession>
<proteinExistence type="predicted"/>
<reference evidence="1" key="1">
    <citation type="submission" date="2019-08" db="EMBL/GenBank/DDBJ databases">
        <authorList>
            <person name="Kucharzyk K."/>
            <person name="Murdoch R.W."/>
            <person name="Higgins S."/>
            <person name="Loffler F."/>
        </authorList>
    </citation>
    <scope>NUCLEOTIDE SEQUENCE</scope>
</reference>
<evidence type="ECO:0000313" key="1">
    <source>
        <dbReference type="EMBL" id="MPM86879.1"/>
    </source>
</evidence>